<organism evidence="1 2">
    <name type="scientific">Hyalella azteca</name>
    <name type="common">Amphipod</name>
    <dbReference type="NCBI Taxonomy" id="294128"/>
    <lineage>
        <taxon>Eukaryota</taxon>
        <taxon>Metazoa</taxon>
        <taxon>Ecdysozoa</taxon>
        <taxon>Arthropoda</taxon>
        <taxon>Crustacea</taxon>
        <taxon>Multicrustacea</taxon>
        <taxon>Malacostraca</taxon>
        <taxon>Eumalacostraca</taxon>
        <taxon>Peracarida</taxon>
        <taxon>Amphipoda</taxon>
        <taxon>Senticaudata</taxon>
        <taxon>Talitrida</taxon>
        <taxon>Talitroidea</taxon>
        <taxon>Hyalellidae</taxon>
        <taxon>Hyalella</taxon>
    </lineage>
</organism>
<dbReference type="AlphaFoldDB" id="A0A979FHP1"/>
<evidence type="ECO:0000313" key="1">
    <source>
        <dbReference type="Proteomes" id="UP000694843"/>
    </source>
</evidence>
<evidence type="ECO:0000313" key="2">
    <source>
        <dbReference type="RefSeq" id="XP_047736228.1"/>
    </source>
</evidence>
<gene>
    <name evidence="2" type="primary">LOC125177817</name>
</gene>
<protein>
    <submittedName>
        <fullName evidence="2">Uncharacterized protein LOC125177817</fullName>
    </submittedName>
</protein>
<proteinExistence type="predicted"/>
<sequence>MTITKKMLLAAGSAKKACNNYLAEVKEQNAKAQKPQKRMALLDELDEQKKKRRSEEGIKALEVRLVEFSGCVGPAEVAAIASVANGAVLRIRLAAPLDLSVLRGTYKDLFVYTRLIPPPGPLSPTWSLPPSPLPRLRVEGADEGSWGAVAHTITSLAPPGKRFRWLSLWGCRLRAAELRLLLHNMLAACIRTGGGGDTRAEVGKEGAVVLHITERVPPGGPVVPSDAQLQEALQEHLRLRRQ</sequence>
<dbReference type="RefSeq" id="XP_047736228.1">
    <property type="nucleotide sequence ID" value="XM_047880272.1"/>
</dbReference>
<dbReference type="Proteomes" id="UP000694843">
    <property type="component" value="Unplaced"/>
</dbReference>
<dbReference type="KEGG" id="hazt:125177817"/>
<accession>A0A979FHP1</accession>
<reference evidence="2" key="1">
    <citation type="submission" date="2025-08" db="UniProtKB">
        <authorList>
            <consortium name="RefSeq"/>
        </authorList>
    </citation>
    <scope>IDENTIFICATION</scope>
    <source>
        <tissue evidence="2">Whole organism</tissue>
    </source>
</reference>
<keyword evidence="1" id="KW-1185">Reference proteome</keyword>
<dbReference type="GeneID" id="125177817"/>
<name>A0A979FHP1_HYAAZ</name>